<accession>A0A1Z4BT09</accession>
<evidence type="ECO:0000259" key="1">
    <source>
        <dbReference type="Pfam" id="PF13460"/>
    </source>
</evidence>
<sequence length="212" mass="23705">MKALIIGATGATGKDLVTQLLNDDAYTEVHCFVRKPLALTHPKLHAHVVNFDTPETWADLLHGDVAFSCLGTTLAVAGTKEAQWRVDYDYQYAFAEHCKNNGVPTFVLVSAAGATAQSKLFYNRMKEALEEAVKKLNFPRLLIFQPSILIRSNSDRSGENFTVKAFNFLNKLGILKRYRPMPTEILAEKMLSAVYNSPKGTFTFVLDKIFEL</sequence>
<reference evidence="3" key="1">
    <citation type="submission" date="2017-06" db="EMBL/GenBank/DDBJ databases">
        <title>Complete genome sequence of Capnocytophaga sp. KCOM 1579 (=ChDC OS43) isolated from a human refractory periapical abscess lesion.</title>
        <authorList>
            <person name="Kook J.-K."/>
            <person name="Park S.-N."/>
            <person name="Lim Y.K."/>
            <person name="Roh H."/>
        </authorList>
    </citation>
    <scope>NUCLEOTIDE SEQUENCE [LARGE SCALE GENOMIC DNA]</scope>
    <source>
        <strain evidence="3">ChDC OS43</strain>
    </source>
</reference>
<dbReference type="KEGG" id="capn:CBG49_15390"/>
<dbReference type="PANTHER" id="PTHR14097">
    <property type="entry name" value="OXIDOREDUCTASE HTATIP2"/>
    <property type="match status" value="1"/>
</dbReference>
<gene>
    <name evidence="2" type="ORF">CBG49_15390</name>
</gene>
<dbReference type="PANTHER" id="PTHR14097:SF7">
    <property type="entry name" value="OXIDOREDUCTASE HTATIP2"/>
    <property type="match status" value="1"/>
</dbReference>
<dbReference type="EMBL" id="CP022022">
    <property type="protein sequence ID" value="ASF44370.1"/>
    <property type="molecule type" value="Genomic_DNA"/>
</dbReference>
<proteinExistence type="predicted"/>
<dbReference type="InterPro" id="IPR036291">
    <property type="entry name" value="NAD(P)-bd_dom_sf"/>
</dbReference>
<dbReference type="InterPro" id="IPR016040">
    <property type="entry name" value="NAD(P)-bd_dom"/>
</dbReference>
<dbReference type="Pfam" id="PF13460">
    <property type="entry name" value="NAD_binding_10"/>
    <property type="match status" value="1"/>
</dbReference>
<dbReference type="RefSeq" id="WP_088595168.1">
    <property type="nucleotide sequence ID" value="NZ_CP022022.1"/>
</dbReference>
<dbReference type="Proteomes" id="UP000197007">
    <property type="component" value="Chromosome"/>
</dbReference>
<organism evidence="2 3">
    <name type="scientific">Capnocytophaga endodontalis</name>
    <dbReference type="NCBI Taxonomy" id="2708117"/>
    <lineage>
        <taxon>Bacteria</taxon>
        <taxon>Pseudomonadati</taxon>
        <taxon>Bacteroidota</taxon>
        <taxon>Flavobacteriia</taxon>
        <taxon>Flavobacteriales</taxon>
        <taxon>Flavobacteriaceae</taxon>
        <taxon>Capnocytophaga</taxon>
    </lineage>
</organism>
<dbReference type="SUPFAM" id="SSF51735">
    <property type="entry name" value="NAD(P)-binding Rossmann-fold domains"/>
    <property type="match status" value="1"/>
</dbReference>
<dbReference type="Gene3D" id="3.40.50.720">
    <property type="entry name" value="NAD(P)-binding Rossmann-like Domain"/>
    <property type="match status" value="1"/>
</dbReference>
<name>A0A1Z4BT09_9FLAO</name>
<protein>
    <submittedName>
        <fullName evidence="2">Semialdehyde dehydrogenase</fullName>
    </submittedName>
</protein>
<keyword evidence="3" id="KW-1185">Reference proteome</keyword>
<dbReference type="AlphaFoldDB" id="A0A1Z4BT09"/>
<feature type="domain" description="NAD(P)-binding" evidence="1">
    <location>
        <begin position="7"/>
        <end position="130"/>
    </location>
</feature>
<evidence type="ECO:0000313" key="2">
    <source>
        <dbReference type="EMBL" id="ASF44370.1"/>
    </source>
</evidence>
<evidence type="ECO:0000313" key="3">
    <source>
        <dbReference type="Proteomes" id="UP000197007"/>
    </source>
</evidence>